<evidence type="ECO:0000256" key="1">
    <source>
        <dbReference type="ARBA" id="ARBA00022729"/>
    </source>
</evidence>
<comment type="similarity">
    <text evidence="3">Belongs to the PMEI family.</text>
</comment>
<dbReference type="PANTHER" id="PTHR36710">
    <property type="entry name" value="PECTINESTERASE INHIBITOR-LIKE"/>
    <property type="match status" value="1"/>
</dbReference>
<dbReference type="AlphaFoldDB" id="R0FK04"/>
<proteinExistence type="inferred from homology"/>
<evidence type="ECO:0000256" key="3">
    <source>
        <dbReference type="ARBA" id="ARBA00038471"/>
    </source>
</evidence>
<keyword evidence="1" id="KW-0732">Signal</keyword>
<dbReference type="SUPFAM" id="SSF101148">
    <property type="entry name" value="Plant invertase/pectin methylesterase inhibitor"/>
    <property type="match status" value="1"/>
</dbReference>
<sequence>FSSSFSPSDKVTKALLNQIFSQRPIAKHFCIPWLSSDPKTFTLDLNGLLVMVFEKAEIFGYKNLELIKSVDRATTDPTFKNPYESCMRGYQLSNKALHEAKGFASTNMYVLSYKAAFKAFDSIDTCESLLEGLTMPGNIATRNLWYERMCNIGMVFSELLDF</sequence>
<dbReference type="GO" id="GO:0046910">
    <property type="term" value="F:pectinesterase inhibitor activity"/>
    <property type="evidence" value="ECO:0007669"/>
    <property type="project" value="InterPro"/>
</dbReference>
<dbReference type="SMART" id="SM00856">
    <property type="entry name" value="PMEI"/>
    <property type="match status" value="1"/>
</dbReference>
<keyword evidence="6" id="KW-1185">Reference proteome</keyword>
<dbReference type="InterPro" id="IPR052421">
    <property type="entry name" value="PCW_Enzyme_Inhibitor"/>
</dbReference>
<feature type="domain" description="Pectinesterase inhibitor" evidence="4">
    <location>
        <begin position="7"/>
        <end position="156"/>
    </location>
</feature>
<accession>R0FK04</accession>
<gene>
    <name evidence="5" type="ORF">CARUB_v10003504mg</name>
</gene>
<evidence type="ECO:0000313" key="6">
    <source>
        <dbReference type="Proteomes" id="UP000029121"/>
    </source>
</evidence>
<keyword evidence="2" id="KW-1015">Disulfide bond</keyword>
<dbReference type="Proteomes" id="UP000029121">
    <property type="component" value="Unassembled WGS sequence"/>
</dbReference>
<dbReference type="InterPro" id="IPR034086">
    <property type="entry name" value="PMEI_plant"/>
</dbReference>
<feature type="non-terminal residue" evidence="5">
    <location>
        <position position="1"/>
    </location>
</feature>
<dbReference type="InterPro" id="IPR006501">
    <property type="entry name" value="Pectinesterase_inhib_dom"/>
</dbReference>
<reference evidence="6" key="1">
    <citation type="journal article" date="2013" name="Nat. Genet.">
        <title>The Capsella rubella genome and the genomic consequences of rapid mating system evolution.</title>
        <authorList>
            <person name="Slotte T."/>
            <person name="Hazzouri K.M."/>
            <person name="Agren J.A."/>
            <person name="Koenig D."/>
            <person name="Maumus F."/>
            <person name="Guo Y.L."/>
            <person name="Steige K."/>
            <person name="Platts A.E."/>
            <person name="Escobar J.S."/>
            <person name="Newman L.K."/>
            <person name="Wang W."/>
            <person name="Mandakova T."/>
            <person name="Vello E."/>
            <person name="Smith L.M."/>
            <person name="Henz S.R."/>
            <person name="Steffen J."/>
            <person name="Takuno S."/>
            <person name="Brandvain Y."/>
            <person name="Coop G."/>
            <person name="Andolfatto P."/>
            <person name="Hu T.T."/>
            <person name="Blanchette M."/>
            <person name="Clark R.M."/>
            <person name="Quesneville H."/>
            <person name="Nordborg M."/>
            <person name="Gaut B.S."/>
            <person name="Lysak M.A."/>
            <person name="Jenkins J."/>
            <person name="Grimwood J."/>
            <person name="Chapman J."/>
            <person name="Prochnik S."/>
            <person name="Shu S."/>
            <person name="Rokhsar D."/>
            <person name="Schmutz J."/>
            <person name="Weigel D."/>
            <person name="Wright S.I."/>
        </authorList>
    </citation>
    <scope>NUCLEOTIDE SEQUENCE [LARGE SCALE GENOMIC DNA]</scope>
    <source>
        <strain evidence="6">cv. Monte Gargano</strain>
    </source>
</reference>
<name>R0FK04_9BRAS</name>
<dbReference type="EMBL" id="KB870810">
    <property type="protein sequence ID" value="EOA22787.1"/>
    <property type="molecule type" value="Genomic_DNA"/>
</dbReference>
<organism evidence="5 6">
    <name type="scientific">Capsella rubella</name>
    <dbReference type="NCBI Taxonomy" id="81985"/>
    <lineage>
        <taxon>Eukaryota</taxon>
        <taxon>Viridiplantae</taxon>
        <taxon>Streptophyta</taxon>
        <taxon>Embryophyta</taxon>
        <taxon>Tracheophyta</taxon>
        <taxon>Spermatophyta</taxon>
        <taxon>Magnoliopsida</taxon>
        <taxon>eudicotyledons</taxon>
        <taxon>Gunneridae</taxon>
        <taxon>Pentapetalae</taxon>
        <taxon>rosids</taxon>
        <taxon>malvids</taxon>
        <taxon>Brassicales</taxon>
        <taxon>Brassicaceae</taxon>
        <taxon>Camelineae</taxon>
        <taxon>Capsella</taxon>
    </lineage>
</organism>
<dbReference type="PANTHER" id="PTHR36710:SF4">
    <property type="entry name" value="PLANT INVERTASE_PECTIN METHYLESTERASE INHIBITOR SUPERFAMILY PROTEIN"/>
    <property type="match status" value="1"/>
</dbReference>
<dbReference type="InterPro" id="IPR035513">
    <property type="entry name" value="Invertase/methylesterase_inhib"/>
</dbReference>
<dbReference type="FunFam" id="1.20.140.40:FF:000008">
    <property type="entry name" value="Invertase/pectin methylesterase inhibitor family protein"/>
    <property type="match status" value="1"/>
</dbReference>
<dbReference type="Gene3D" id="1.20.140.40">
    <property type="entry name" value="Invertase/pectin methylesterase inhibitor family protein"/>
    <property type="match status" value="1"/>
</dbReference>
<protein>
    <recommendedName>
        <fullName evidence="4">Pectinesterase inhibitor domain-containing protein</fullName>
    </recommendedName>
</protein>
<dbReference type="CDD" id="cd15797">
    <property type="entry name" value="PMEI"/>
    <property type="match status" value="1"/>
</dbReference>
<evidence type="ECO:0000259" key="4">
    <source>
        <dbReference type="SMART" id="SM00856"/>
    </source>
</evidence>
<evidence type="ECO:0000256" key="2">
    <source>
        <dbReference type="ARBA" id="ARBA00023157"/>
    </source>
</evidence>
<evidence type="ECO:0000313" key="5">
    <source>
        <dbReference type="EMBL" id="EOA22787.1"/>
    </source>
</evidence>
<dbReference type="NCBIfam" id="TIGR01614">
    <property type="entry name" value="PME_inhib"/>
    <property type="match status" value="1"/>
</dbReference>